<evidence type="ECO:0000313" key="4">
    <source>
        <dbReference type="EMBL" id="WSD15890.1"/>
    </source>
</evidence>
<proteinExistence type="predicted"/>
<evidence type="ECO:0000256" key="3">
    <source>
        <dbReference type="SAM" id="SignalP"/>
    </source>
</evidence>
<name>A0ABZ1HCK4_STRPH</name>
<reference evidence="4 5" key="1">
    <citation type="submission" date="2022-10" db="EMBL/GenBank/DDBJ databases">
        <title>The complete genomes of actinobacterial strains from the NBC collection.</title>
        <authorList>
            <person name="Joergensen T.S."/>
            <person name="Alvarez Arevalo M."/>
            <person name="Sterndorff E.B."/>
            <person name="Faurdal D."/>
            <person name="Vuksanovic O."/>
            <person name="Mourched A.-S."/>
            <person name="Charusanti P."/>
            <person name="Shaw S."/>
            <person name="Blin K."/>
            <person name="Weber T."/>
        </authorList>
    </citation>
    <scope>NUCLEOTIDE SEQUENCE [LARGE SCALE GENOMIC DNA]</scope>
    <source>
        <strain evidence="4 5">NBC 01752</strain>
    </source>
</reference>
<feature type="transmembrane region" description="Helical" evidence="2">
    <location>
        <begin position="99"/>
        <end position="119"/>
    </location>
</feature>
<keyword evidence="2" id="KW-0472">Membrane</keyword>
<feature type="compositionally biased region" description="Low complexity" evidence="1">
    <location>
        <begin position="28"/>
        <end position="53"/>
    </location>
</feature>
<keyword evidence="5" id="KW-1185">Reference proteome</keyword>
<feature type="signal peptide" evidence="3">
    <location>
        <begin position="1"/>
        <end position="25"/>
    </location>
</feature>
<gene>
    <name evidence="4" type="ORF">OHB35_23040</name>
</gene>
<keyword evidence="3" id="KW-0732">Signal</keyword>
<dbReference type="EMBL" id="CP109135">
    <property type="protein sequence ID" value="WSD15890.1"/>
    <property type="molecule type" value="Genomic_DNA"/>
</dbReference>
<sequence length="127" mass="12268">MRRTVLSAIALACTAVLASTVPAFADGTTPTAAPSTAPSQAPSEAAPSAEPSQGNEPSQGTEPTVAPTPVPGDEVSVVPSGAPDTGEVSTSTKSGSDSGLIAGGTAAAFAVGGAAFFVVRRRRATGE</sequence>
<feature type="region of interest" description="Disordered" evidence="1">
    <location>
        <begin position="25"/>
        <end position="101"/>
    </location>
</feature>
<evidence type="ECO:0000313" key="5">
    <source>
        <dbReference type="Proteomes" id="UP001340816"/>
    </source>
</evidence>
<keyword evidence="2" id="KW-1133">Transmembrane helix</keyword>
<organism evidence="4 5">
    <name type="scientific">Streptomyces phaeochromogenes</name>
    <dbReference type="NCBI Taxonomy" id="1923"/>
    <lineage>
        <taxon>Bacteria</taxon>
        <taxon>Bacillati</taxon>
        <taxon>Actinomycetota</taxon>
        <taxon>Actinomycetes</taxon>
        <taxon>Kitasatosporales</taxon>
        <taxon>Streptomycetaceae</taxon>
        <taxon>Streptomyces</taxon>
        <taxon>Streptomyces phaeochromogenes group</taxon>
    </lineage>
</organism>
<feature type="compositionally biased region" description="Polar residues" evidence="1">
    <location>
        <begin position="87"/>
        <end position="97"/>
    </location>
</feature>
<feature type="chain" id="PRO_5046370508" evidence="3">
    <location>
        <begin position="26"/>
        <end position="127"/>
    </location>
</feature>
<protein>
    <submittedName>
        <fullName evidence="4">Tat pathway signal sequence domain protein</fullName>
    </submittedName>
</protein>
<dbReference type="Proteomes" id="UP001340816">
    <property type="component" value="Chromosome"/>
</dbReference>
<keyword evidence="2" id="KW-0812">Transmembrane</keyword>
<accession>A0ABZ1HCK4</accession>
<dbReference type="RefSeq" id="WP_326729078.1">
    <property type="nucleotide sequence ID" value="NZ_CP108134.1"/>
</dbReference>
<evidence type="ECO:0000256" key="1">
    <source>
        <dbReference type="SAM" id="MobiDB-lite"/>
    </source>
</evidence>
<evidence type="ECO:0000256" key="2">
    <source>
        <dbReference type="SAM" id="Phobius"/>
    </source>
</evidence>